<dbReference type="GO" id="GO:0005044">
    <property type="term" value="F:scavenger receptor activity"/>
    <property type="evidence" value="ECO:0007669"/>
    <property type="project" value="TreeGrafter"/>
</dbReference>
<keyword evidence="9" id="KW-1015">Disulfide bond</keyword>
<evidence type="ECO:0000256" key="1">
    <source>
        <dbReference type="ARBA" id="ARBA00004236"/>
    </source>
</evidence>
<dbReference type="InterPro" id="IPR002159">
    <property type="entry name" value="CD36_fam"/>
</dbReference>
<comment type="similarity">
    <text evidence="2">Belongs to the CD36 family.</text>
</comment>
<protein>
    <recommendedName>
        <fullName evidence="12">Sensory neuron membrane protein 2</fullName>
    </recommendedName>
</protein>
<dbReference type="EMBL" id="JAPWTK010000013">
    <property type="protein sequence ID" value="KAJ8959302.1"/>
    <property type="molecule type" value="Genomic_DNA"/>
</dbReference>
<keyword evidence="5" id="KW-0812">Transmembrane</keyword>
<evidence type="ECO:0000256" key="5">
    <source>
        <dbReference type="ARBA" id="ARBA00022692"/>
    </source>
</evidence>
<dbReference type="Proteomes" id="UP001162162">
    <property type="component" value="Unassembled WGS sequence"/>
</dbReference>
<evidence type="ECO:0000256" key="2">
    <source>
        <dbReference type="ARBA" id="ARBA00010532"/>
    </source>
</evidence>
<proteinExistence type="inferred from homology"/>
<evidence type="ECO:0000256" key="4">
    <source>
        <dbReference type="ARBA" id="ARBA00022606"/>
    </source>
</evidence>
<evidence type="ECO:0000313" key="13">
    <source>
        <dbReference type="EMBL" id="KAJ8959302.1"/>
    </source>
</evidence>
<dbReference type="GO" id="GO:0005886">
    <property type="term" value="C:plasma membrane"/>
    <property type="evidence" value="ECO:0007669"/>
    <property type="project" value="UniProtKB-SubCell"/>
</dbReference>
<keyword evidence="7" id="KW-1133">Transmembrane helix</keyword>
<evidence type="ECO:0000256" key="10">
    <source>
        <dbReference type="ARBA" id="ARBA00023170"/>
    </source>
</evidence>
<dbReference type="PRINTS" id="PR01609">
    <property type="entry name" value="CD36FAMILY"/>
</dbReference>
<dbReference type="GO" id="GO:0007608">
    <property type="term" value="P:sensory perception of smell"/>
    <property type="evidence" value="ECO:0007669"/>
    <property type="project" value="UniProtKB-KW"/>
</dbReference>
<keyword evidence="10" id="KW-0675">Receptor</keyword>
<keyword evidence="8" id="KW-0472">Membrane</keyword>
<dbReference type="Pfam" id="PF01130">
    <property type="entry name" value="CD36"/>
    <property type="match status" value="2"/>
</dbReference>
<dbReference type="GO" id="GO:0005737">
    <property type="term" value="C:cytoplasm"/>
    <property type="evidence" value="ECO:0007669"/>
    <property type="project" value="TreeGrafter"/>
</dbReference>
<dbReference type="PANTHER" id="PTHR11923">
    <property type="entry name" value="SCAVENGER RECEPTOR CLASS B TYPE-1 SR-B1"/>
    <property type="match status" value="1"/>
</dbReference>
<accession>A0AAV8Z5E9</accession>
<evidence type="ECO:0000256" key="12">
    <source>
        <dbReference type="ARBA" id="ARBA00040645"/>
    </source>
</evidence>
<keyword evidence="6" id="KW-0552">Olfaction</keyword>
<evidence type="ECO:0000256" key="8">
    <source>
        <dbReference type="ARBA" id="ARBA00023136"/>
    </source>
</evidence>
<keyword evidence="3" id="KW-1003">Cell membrane</keyword>
<organism evidence="13 14">
    <name type="scientific">Aromia moschata</name>
    <dbReference type="NCBI Taxonomy" id="1265417"/>
    <lineage>
        <taxon>Eukaryota</taxon>
        <taxon>Metazoa</taxon>
        <taxon>Ecdysozoa</taxon>
        <taxon>Arthropoda</taxon>
        <taxon>Hexapoda</taxon>
        <taxon>Insecta</taxon>
        <taxon>Pterygota</taxon>
        <taxon>Neoptera</taxon>
        <taxon>Endopterygota</taxon>
        <taxon>Coleoptera</taxon>
        <taxon>Polyphaga</taxon>
        <taxon>Cucujiformia</taxon>
        <taxon>Chrysomeloidea</taxon>
        <taxon>Cerambycidae</taxon>
        <taxon>Cerambycinae</taxon>
        <taxon>Callichromatini</taxon>
        <taxon>Aromia</taxon>
    </lineage>
</organism>
<evidence type="ECO:0000256" key="3">
    <source>
        <dbReference type="ARBA" id="ARBA00022475"/>
    </source>
</evidence>
<keyword evidence="11" id="KW-0325">Glycoprotein</keyword>
<dbReference type="PANTHER" id="PTHR11923:SF109">
    <property type="entry name" value="SENSORY NEURON MEMBRANE PROTEIN 2"/>
    <property type="match status" value="1"/>
</dbReference>
<name>A0AAV8Z5E9_9CUCU</name>
<dbReference type="AlphaFoldDB" id="A0AAV8Z5E9"/>
<comment type="subcellular location">
    <subcellularLocation>
        <location evidence="1">Cell membrane</location>
    </subcellularLocation>
</comment>
<sequence length="185" mass="21401">MLKMFQSVRLQKGTVQWDRFVETPVGVDFKVWLFNVTNPDDIINGEKPIIKEIGPYHYIETRKKNILSTDDKEDTVSYEQYLTMEFNQSLSGDLTEDDELTLLNPVMLKVRSADGVYTVNRGQNDVLELGHIIRWNEKQTLPNWGRVESINNATCNQVRGTDSTIYAPHITRDRSLEIFSTDICR</sequence>
<reference evidence="13" key="1">
    <citation type="journal article" date="2023" name="Insect Mol. Biol.">
        <title>Genome sequencing provides insights into the evolution of gene families encoding plant cell wall-degrading enzymes in longhorned beetles.</title>
        <authorList>
            <person name="Shin N.R."/>
            <person name="Okamura Y."/>
            <person name="Kirsch R."/>
            <person name="Pauchet Y."/>
        </authorList>
    </citation>
    <scope>NUCLEOTIDE SEQUENCE</scope>
    <source>
        <strain evidence="13">AMC_N1</strain>
    </source>
</reference>
<evidence type="ECO:0000313" key="14">
    <source>
        <dbReference type="Proteomes" id="UP001162162"/>
    </source>
</evidence>
<gene>
    <name evidence="13" type="ORF">NQ318_021988</name>
</gene>
<keyword evidence="14" id="KW-1185">Reference proteome</keyword>
<evidence type="ECO:0000256" key="6">
    <source>
        <dbReference type="ARBA" id="ARBA00022725"/>
    </source>
</evidence>
<evidence type="ECO:0000256" key="7">
    <source>
        <dbReference type="ARBA" id="ARBA00022989"/>
    </source>
</evidence>
<evidence type="ECO:0000256" key="11">
    <source>
        <dbReference type="ARBA" id="ARBA00023180"/>
    </source>
</evidence>
<evidence type="ECO:0000256" key="9">
    <source>
        <dbReference type="ARBA" id="ARBA00023157"/>
    </source>
</evidence>
<keyword evidence="4" id="KW-0716">Sensory transduction</keyword>
<comment type="caution">
    <text evidence="13">The sequence shown here is derived from an EMBL/GenBank/DDBJ whole genome shotgun (WGS) entry which is preliminary data.</text>
</comment>